<protein>
    <submittedName>
        <fullName evidence="10">Glycosyltransferase</fullName>
    </submittedName>
</protein>
<evidence type="ECO:0000256" key="7">
    <source>
        <dbReference type="ARBA" id="ARBA00023136"/>
    </source>
</evidence>
<accession>A0A6L9ED30</accession>
<dbReference type="EMBL" id="WXYO01000005">
    <property type="protein sequence ID" value="NAS12607.1"/>
    <property type="molecule type" value="Genomic_DNA"/>
</dbReference>
<proteinExistence type="predicted"/>
<keyword evidence="7 8" id="KW-0472">Membrane</keyword>
<evidence type="ECO:0000259" key="9">
    <source>
        <dbReference type="Pfam" id="PF13231"/>
    </source>
</evidence>
<evidence type="ECO:0000256" key="6">
    <source>
        <dbReference type="ARBA" id="ARBA00022989"/>
    </source>
</evidence>
<name>A0A6L9ED30_9FLAO</name>
<dbReference type="GO" id="GO:0009103">
    <property type="term" value="P:lipopolysaccharide biosynthetic process"/>
    <property type="evidence" value="ECO:0007669"/>
    <property type="project" value="UniProtKB-ARBA"/>
</dbReference>
<feature type="transmembrane region" description="Helical" evidence="8">
    <location>
        <begin position="119"/>
        <end position="141"/>
    </location>
</feature>
<evidence type="ECO:0000256" key="2">
    <source>
        <dbReference type="ARBA" id="ARBA00022475"/>
    </source>
</evidence>
<evidence type="ECO:0000256" key="3">
    <source>
        <dbReference type="ARBA" id="ARBA00022676"/>
    </source>
</evidence>
<dbReference type="PANTHER" id="PTHR33908">
    <property type="entry name" value="MANNOSYLTRANSFERASE YKCB-RELATED"/>
    <property type="match status" value="1"/>
</dbReference>
<feature type="transmembrane region" description="Helical" evidence="8">
    <location>
        <begin position="165"/>
        <end position="198"/>
    </location>
</feature>
<feature type="transmembrane region" description="Helical" evidence="8">
    <location>
        <begin position="21"/>
        <end position="38"/>
    </location>
</feature>
<keyword evidence="6 8" id="KW-1133">Transmembrane helix</keyword>
<evidence type="ECO:0000256" key="4">
    <source>
        <dbReference type="ARBA" id="ARBA00022679"/>
    </source>
</evidence>
<keyword evidence="11" id="KW-1185">Reference proteome</keyword>
<feature type="domain" description="Glycosyltransferase RgtA/B/C/D-like" evidence="9">
    <location>
        <begin position="70"/>
        <end position="219"/>
    </location>
</feature>
<keyword evidence="5 8" id="KW-0812">Transmembrane</keyword>
<evidence type="ECO:0000256" key="1">
    <source>
        <dbReference type="ARBA" id="ARBA00004651"/>
    </source>
</evidence>
<dbReference type="InterPro" id="IPR038731">
    <property type="entry name" value="RgtA/B/C-like"/>
</dbReference>
<dbReference type="GO" id="GO:0016763">
    <property type="term" value="F:pentosyltransferase activity"/>
    <property type="evidence" value="ECO:0007669"/>
    <property type="project" value="TreeGrafter"/>
</dbReference>
<sequence>MIDKIITALTPDYHKLTAKRVFLILFCIAFFIRFPFFFRDYIDLDESTFILMGQSWLDGHFPYTELWDLKPPLVFLFFAGIIGLFGKSFVALRLAGVAVVVLGALYLYKIGKRVHSPKLGFWSSVLFVVLSSLFGSLQGVMSEHISMAFFLAGYYQLTRSSSTNIARLLLAAVLLGGAFMTKLNLSYAILLLVLVYCYQAYLRQGVLKTLSVMSLLGIGIILPAAILFTMYYFHGYGAIWWESVISASIAYGRIPFSERTDTLVPIAIIVVLIGLFVRWNIKKKAIPDQWHLLFLLAACSGILFSFYKVGKVNGHYLIQLYPFLILLLLSFVFYFSFFSTEKVGKTLLFLALLTPTESYLEYYAIANNYLKKNTLYNGEGIEVPKYLSAQFPDVQNIWFMEFHIGYWYLGQNPPTKATTHPSNLMRDQLFPYMRNPRGSSLEELQFILNSKAPEIIVTKGERIPFNAENKEEVYAYFEKYLKVHYQFVEQIGKATIYKRL</sequence>
<dbReference type="Pfam" id="PF13231">
    <property type="entry name" value="PMT_2"/>
    <property type="match status" value="1"/>
</dbReference>
<feature type="transmembrane region" description="Helical" evidence="8">
    <location>
        <begin position="316"/>
        <end position="337"/>
    </location>
</feature>
<feature type="transmembrane region" description="Helical" evidence="8">
    <location>
        <begin position="292"/>
        <end position="310"/>
    </location>
</feature>
<evidence type="ECO:0000313" key="11">
    <source>
        <dbReference type="Proteomes" id="UP000475249"/>
    </source>
</evidence>
<dbReference type="RefSeq" id="WP_161435641.1">
    <property type="nucleotide sequence ID" value="NZ_WXYO01000005.1"/>
</dbReference>
<dbReference type="GO" id="GO:0005886">
    <property type="term" value="C:plasma membrane"/>
    <property type="evidence" value="ECO:0007669"/>
    <property type="project" value="UniProtKB-SubCell"/>
</dbReference>
<feature type="transmembrane region" description="Helical" evidence="8">
    <location>
        <begin position="262"/>
        <end position="280"/>
    </location>
</feature>
<comment type="subcellular location">
    <subcellularLocation>
        <location evidence="1">Cell membrane</location>
        <topology evidence="1">Multi-pass membrane protein</topology>
    </subcellularLocation>
</comment>
<organism evidence="10 11">
    <name type="scientific">Poritiphilus flavus</name>
    <dbReference type="NCBI Taxonomy" id="2697053"/>
    <lineage>
        <taxon>Bacteria</taxon>
        <taxon>Pseudomonadati</taxon>
        <taxon>Bacteroidota</taxon>
        <taxon>Flavobacteriia</taxon>
        <taxon>Flavobacteriales</taxon>
        <taxon>Flavobacteriaceae</taxon>
        <taxon>Poritiphilus</taxon>
    </lineage>
</organism>
<keyword evidence="2" id="KW-1003">Cell membrane</keyword>
<keyword evidence="3" id="KW-0328">Glycosyltransferase</keyword>
<feature type="transmembrane region" description="Helical" evidence="8">
    <location>
        <begin position="74"/>
        <end position="107"/>
    </location>
</feature>
<evidence type="ECO:0000313" key="10">
    <source>
        <dbReference type="EMBL" id="NAS12607.1"/>
    </source>
</evidence>
<gene>
    <name evidence="10" type="ORF">GTQ38_11380</name>
</gene>
<evidence type="ECO:0000256" key="5">
    <source>
        <dbReference type="ARBA" id="ARBA00022692"/>
    </source>
</evidence>
<dbReference type="PANTHER" id="PTHR33908:SF11">
    <property type="entry name" value="MEMBRANE PROTEIN"/>
    <property type="match status" value="1"/>
</dbReference>
<keyword evidence="4 10" id="KW-0808">Transferase</keyword>
<dbReference type="AlphaFoldDB" id="A0A6L9ED30"/>
<dbReference type="Proteomes" id="UP000475249">
    <property type="component" value="Unassembled WGS sequence"/>
</dbReference>
<feature type="transmembrane region" description="Helical" evidence="8">
    <location>
        <begin position="210"/>
        <end position="233"/>
    </location>
</feature>
<evidence type="ECO:0000256" key="8">
    <source>
        <dbReference type="SAM" id="Phobius"/>
    </source>
</evidence>
<reference evidence="10 11" key="1">
    <citation type="submission" date="2020-01" db="EMBL/GenBank/DDBJ databases">
        <title>Bacteria diversity of Porities sp.</title>
        <authorList>
            <person name="Wang G."/>
        </authorList>
    </citation>
    <scope>NUCLEOTIDE SEQUENCE [LARGE SCALE GENOMIC DNA]</scope>
    <source>
        <strain evidence="10 11">R33</strain>
    </source>
</reference>
<dbReference type="InterPro" id="IPR050297">
    <property type="entry name" value="LipidA_mod_glycosyltrf_83"/>
</dbReference>
<comment type="caution">
    <text evidence="10">The sequence shown here is derived from an EMBL/GenBank/DDBJ whole genome shotgun (WGS) entry which is preliminary data.</text>
</comment>